<dbReference type="EMBL" id="JH711584">
    <property type="protein sequence ID" value="EIW77369.1"/>
    <property type="molecule type" value="Genomic_DNA"/>
</dbReference>
<dbReference type="GeneID" id="19211530"/>
<proteinExistence type="predicted"/>
<dbReference type="PANTHER" id="PTHR28160:SF1">
    <property type="entry name" value="LARGE RIBOSOMAL SUBUNIT PROTEIN ML57"/>
    <property type="match status" value="1"/>
</dbReference>
<dbReference type="GO" id="GO:0005762">
    <property type="term" value="C:mitochondrial large ribosomal subunit"/>
    <property type="evidence" value="ECO:0007669"/>
    <property type="project" value="InterPro"/>
</dbReference>
<dbReference type="Proteomes" id="UP000053558">
    <property type="component" value="Unassembled WGS sequence"/>
</dbReference>
<dbReference type="GO" id="GO:0003735">
    <property type="term" value="F:structural constituent of ribosome"/>
    <property type="evidence" value="ECO:0007669"/>
    <property type="project" value="InterPro"/>
</dbReference>
<reference evidence="3" key="1">
    <citation type="journal article" date="2012" name="Science">
        <title>The Paleozoic origin of enzymatic lignin decomposition reconstructed from 31 fungal genomes.</title>
        <authorList>
            <person name="Floudas D."/>
            <person name="Binder M."/>
            <person name="Riley R."/>
            <person name="Barry K."/>
            <person name="Blanchette R.A."/>
            <person name="Henrissat B."/>
            <person name="Martinez A.T."/>
            <person name="Otillar R."/>
            <person name="Spatafora J.W."/>
            <person name="Yadav J.S."/>
            <person name="Aerts A."/>
            <person name="Benoit I."/>
            <person name="Boyd A."/>
            <person name="Carlson A."/>
            <person name="Copeland A."/>
            <person name="Coutinho P.M."/>
            <person name="de Vries R.P."/>
            <person name="Ferreira P."/>
            <person name="Findley K."/>
            <person name="Foster B."/>
            <person name="Gaskell J."/>
            <person name="Glotzer D."/>
            <person name="Gorecki P."/>
            <person name="Heitman J."/>
            <person name="Hesse C."/>
            <person name="Hori C."/>
            <person name="Igarashi K."/>
            <person name="Jurgens J.A."/>
            <person name="Kallen N."/>
            <person name="Kersten P."/>
            <person name="Kohler A."/>
            <person name="Kuees U."/>
            <person name="Kumar T.K.A."/>
            <person name="Kuo A."/>
            <person name="LaButti K."/>
            <person name="Larrondo L.F."/>
            <person name="Lindquist E."/>
            <person name="Ling A."/>
            <person name="Lombard V."/>
            <person name="Lucas S."/>
            <person name="Lundell T."/>
            <person name="Martin R."/>
            <person name="McLaughlin D.J."/>
            <person name="Morgenstern I."/>
            <person name="Morin E."/>
            <person name="Murat C."/>
            <person name="Nagy L.G."/>
            <person name="Nolan M."/>
            <person name="Ohm R.A."/>
            <person name="Patyshakuliyeva A."/>
            <person name="Rokas A."/>
            <person name="Ruiz-Duenas F.J."/>
            <person name="Sabat G."/>
            <person name="Salamov A."/>
            <person name="Samejima M."/>
            <person name="Schmutz J."/>
            <person name="Slot J.C."/>
            <person name="St John F."/>
            <person name="Stenlid J."/>
            <person name="Sun H."/>
            <person name="Sun S."/>
            <person name="Syed K."/>
            <person name="Tsang A."/>
            <person name="Wiebenga A."/>
            <person name="Young D."/>
            <person name="Pisabarro A."/>
            <person name="Eastwood D.C."/>
            <person name="Martin F."/>
            <person name="Cullen D."/>
            <person name="Grigoriev I.V."/>
            <person name="Hibbett D.S."/>
        </authorList>
    </citation>
    <scope>NUCLEOTIDE SEQUENCE [LARGE SCALE GENOMIC DNA]</scope>
    <source>
        <strain evidence="3">RWD-64-598 SS2</strain>
    </source>
</reference>
<sequence length="293" mass="31745">MFSARWQVNAYSRVLRRCLENDGVLVPRRAIHRTAAAGSPGAPARLPSPYLKRTYSTPSTETTTAPGVSEVSLNKYEAACTNHLNSLFSPLDFPPEISRRLLTHASHPTAIHGHSGRFGFLGRRALEMYFLSFLHSNVNAAKHQSYDYAAILARSLHTYNLGEHVAPKWSLGDALIWSPAASADLLDGAPSRGPDPHMTGESWSHLAGLRSIGLYKVMGEAVQAVMGGIYHQFGGSVAHRVFHTRVLPHVLLPNAPEGVPVEFHAAALNVCERMGGVNGPLLPNNPSPSKLKA</sequence>
<comment type="caution">
    <text evidence="2">The sequence shown here is derived from an EMBL/GenBank/DDBJ whole genome shotgun (WGS) entry which is preliminary data.</text>
</comment>
<dbReference type="KEGG" id="cput:CONPUDRAFT_92511"/>
<name>A0A5M3MDM7_CONPW</name>
<feature type="compositionally biased region" description="Low complexity" evidence="1">
    <location>
        <begin position="54"/>
        <end position="64"/>
    </location>
</feature>
<dbReference type="GO" id="GO:0004525">
    <property type="term" value="F:ribonuclease III activity"/>
    <property type="evidence" value="ECO:0007669"/>
    <property type="project" value="InterPro"/>
</dbReference>
<evidence type="ECO:0000313" key="2">
    <source>
        <dbReference type="EMBL" id="EIW77369.1"/>
    </source>
</evidence>
<dbReference type="Gene3D" id="1.10.1520.10">
    <property type="entry name" value="Ribonuclease III domain"/>
    <property type="match status" value="1"/>
</dbReference>
<dbReference type="OrthoDB" id="2281895at2759"/>
<organism evidence="2 3">
    <name type="scientific">Coniophora puteana (strain RWD-64-598)</name>
    <name type="common">Brown rot fungus</name>
    <dbReference type="NCBI Taxonomy" id="741705"/>
    <lineage>
        <taxon>Eukaryota</taxon>
        <taxon>Fungi</taxon>
        <taxon>Dikarya</taxon>
        <taxon>Basidiomycota</taxon>
        <taxon>Agaricomycotina</taxon>
        <taxon>Agaricomycetes</taxon>
        <taxon>Agaricomycetidae</taxon>
        <taxon>Boletales</taxon>
        <taxon>Coniophorineae</taxon>
        <taxon>Coniophoraceae</taxon>
        <taxon>Coniophora</taxon>
    </lineage>
</organism>
<dbReference type="OMA" id="GLYKVMG"/>
<dbReference type="InterPro" id="IPR040030">
    <property type="entry name" value="Ribosomal_mL57"/>
</dbReference>
<dbReference type="GO" id="GO:0006396">
    <property type="term" value="P:RNA processing"/>
    <property type="evidence" value="ECO:0007669"/>
    <property type="project" value="InterPro"/>
</dbReference>
<keyword evidence="3" id="KW-1185">Reference proteome</keyword>
<accession>A0A5M3MDM7</accession>
<dbReference type="PANTHER" id="PTHR28160">
    <property type="entry name" value="54S RIBOSOMAL PROTEIN L15, MITOCHONDRIAL"/>
    <property type="match status" value="1"/>
</dbReference>
<evidence type="ECO:0000313" key="3">
    <source>
        <dbReference type="Proteomes" id="UP000053558"/>
    </source>
</evidence>
<dbReference type="GO" id="GO:0032543">
    <property type="term" value="P:mitochondrial translation"/>
    <property type="evidence" value="ECO:0007669"/>
    <property type="project" value="InterPro"/>
</dbReference>
<feature type="region of interest" description="Disordered" evidence="1">
    <location>
        <begin position="36"/>
        <end position="66"/>
    </location>
</feature>
<protein>
    <recommendedName>
        <fullName evidence="4">RNase III domain-containing protein</fullName>
    </recommendedName>
</protein>
<evidence type="ECO:0000256" key="1">
    <source>
        <dbReference type="SAM" id="MobiDB-lite"/>
    </source>
</evidence>
<dbReference type="AlphaFoldDB" id="A0A5M3MDM7"/>
<evidence type="ECO:0008006" key="4">
    <source>
        <dbReference type="Google" id="ProtNLM"/>
    </source>
</evidence>
<dbReference type="SUPFAM" id="SSF69065">
    <property type="entry name" value="RNase III domain-like"/>
    <property type="match status" value="1"/>
</dbReference>
<gene>
    <name evidence="2" type="ORF">CONPUDRAFT_92511</name>
</gene>
<dbReference type="RefSeq" id="XP_007772751.1">
    <property type="nucleotide sequence ID" value="XM_007774561.1"/>
</dbReference>
<dbReference type="InterPro" id="IPR036389">
    <property type="entry name" value="RNase_III_sf"/>
</dbReference>